<reference evidence="4" key="1">
    <citation type="journal article" date="2019" name="Int. J. Syst. Evol. Microbiol.">
        <title>The Global Catalogue of Microorganisms (GCM) 10K type strain sequencing project: providing services to taxonomists for standard genome sequencing and annotation.</title>
        <authorList>
            <consortium name="The Broad Institute Genomics Platform"/>
            <consortium name="The Broad Institute Genome Sequencing Center for Infectious Disease"/>
            <person name="Wu L."/>
            <person name="Ma J."/>
        </authorList>
    </citation>
    <scope>NUCLEOTIDE SEQUENCE [LARGE SCALE GENOMIC DNA]</scope>
    <source>
        <strain evidence="4">JCM 18392</strain>
    </source>
</reference>
<evidence type="ECO:0000256" key="1">
    <source>
        <dbReference type="SAM" id="SignalP"/>
    </source>
</evidence>
<gene>
    <name evidence="3" type="ORF">GCM10023332_19780</name>
</gene>
<protein>
    <submittedName>
        <fullName evidence="3">DUF3298 and DUF4163 domain-containing protein</fullName>
    </submittedName>
</protein>
<dbReference type="InterPro" id="IPR021729">
    <property type="entry name" value="DUF3298"/>
</dbReference>
<feature type="chain" id="PRO_5045432444" evidence="1">
    <location>
        <begin position="24"/>
        <end position="276"/>
    </location>
</feature>
<keyword evidence="1" id="KW-0732">Signal</keyword>
<dbReference type="Proteomes" id="UP001501323">
    <property type="component" value="Unassembled WGS sequence"/>
</dbReference>
<feature type="signal peptide" evidence="1">
    <location>
        <begin position="1"/>
        <end position="23"/>
    </location>
</feature>
<sequence>MVKRMSRSLVAVALLATMLPACQREQPGQATAPVQHPAAGDLPGEAVDVVLEDTIETDPRFIIGISYPQPARQYPGLAAELKRYSDAARGELMEAVADMGPDAAPAPYDLSLSYTMVVETPRIVAVAGDGSSYTGGAHGNPLVARFVWLPERDELLRPEELIPSAQGWAIVSDHVAEQLQAALSQRVDADDLDPAERAQVVRSAGKMIEEGTRPDPDNFRQFEPVLAPDGRIQSLRFVFPPYQVGPYADGVQEVEVPASVLLPHVAPGYRGLFAPP</sequence>
<feature type="domain" description="DUF3298" evidence="2">
    <location>
        <begin position="233"/>
        <end position="258"/>
    </location>
</feature>
<proteinExistence type="predicted"/>
<comment type="caution">
    <text evidence="3">The sequence shown here is derived from an EMBL/GenBank/DDBJ whole genome shotgun (WGS) entry which is preliminary data.</text>
</comment>
<organism evidence="3 4">
    <name type="scientific">Luteimonas vadosa</name>
    <dbReference type="NCBI Taxonomy" id="1165507"/>
    <lineage>
        <taxon>Bacteria</taxon>
        <taxon>Pseudomonadati</taxon>
        <taxon>Pseudomonadota</taxon>
        <taxon>Gammaproteobacteria</taxon>
        <taxon>Lysobacterales</taxon>
        <taxon>Lysobacteraceae</taxon>
        <taxon>Luteimonas</taxon>
    </lineage>
</organism>
<name>A0ABP9E3M3_9GAMM</name>
<dbReference type="Pfam" id="PF11738">
    <property type="entry name" value="DUF3298"/>
    <property type="match status" value="1"/>
</dbReference>
<evidence type="ECO:0000313" key="4">
    <source>
        <dbReference type="Proteomes" id="UP001501323"/>
    </source>
</evidence>
<dbReference type="Gene3D" id="3.90.640.20">
    <property type="entry name" value="Heat-shock cognate protein, ATPase"/>
    <property type="match status" value="1"/>
</dbReference>
<dbReference type="EMBL" id="BAABJY010000002">
    <property type="protein sequence ID" value="GAA4867458.1"/>
    <property type="molecule type" value="Genomic_DNA"/>
</dbReference>
<dbReference type="Gene3D" id="3.30.565.40">
    <property type="entry name" value="Fervidobacterium nodosum Rt17-B1 like"/>
    <property type="match status" value="1"/>
</dbReference>
<accession>A0ABP9E3M3</accession>
<evidence type="ECO:0000313" key="3">
    <source>
        <dbReference type="EMBL" id="GAA4867458.1"/>
    </source>
</evidence>
<keyword evidence="4" id="KW-1185">Reference proteome</keyword>
<dbReference type="InterPro" id="IPR037126">
    <property type="entry name" value="PdaC/RsiV-like_sf"/>
</dbReference>
<evidence type="ECO:0000259" key="2">
    <source>
        <dbReference type="Pfam" id="PF11738"/>
    </source>
</evidence>